<keyword evidence="6" id="KW-1185">Reference proteome</keyword>
<dbReference type="Proteomes" id="UP000281771">
    <property type="component" value="Unassembled WGS sequence"/>
</dbReference>
<protein>
    <submittedName>
        <fullName evidence="5">ATP-binding cassette domain-containing protein</fullName>
    </submittedName>
</protein>
<dbReference type="InterPro" id="IPR027417">
    <property type="entry name" value="P-loop_NTPase"/>
</dbReference>
<evidence type="ECO:0000256" key="3">
    <source>
        <dbReference type="ARBA" id="ARBA00022840"/>
    </source>
</evidence>
<dbReference type="PROSITE" id="PS00211">
    <property type="entry name" value="ABC_TRANSPORTER_1"/>
    <property type="match status" value="1"/>
</dbReference>
<dbReference type="PANTHER" id="PTHR42939:SF1">
    <property type="entry name" value="ABC TRANSPORTER ATP-BINDING PROTEIN ALBC-RELATED"/>
    <property type="match status" value="1"/>
</dbReference>
<dbReference type="InterPro" id="IPR003439">
    <property type="entry name" value="ABC_transporter-like_ATP-bd"/>
</dbReference>
<dbReference type="RefSeq" id="WP_124776138.1">
    <property type="nucleotide sequence ID" value="NZ_RQZA01000002.1"/>
</dbReference>
<evidence type="ECO:0000256" key="2">
    <source>
        <dbReference type="ARBA" id="ARBA00022741"/>
    </source>
</evidence>
<organism evidence="5 6">
    <name type="scientific">Streptococcus minor</name>
    <dbReference type="NCBI Taxonomy" id="229549"/>
    <lineage>
        <taxon>Bacteria</taxon>
        <taxon>Bacillati</taxon>
        <taxon>Bacillota</taxon>
        <taxon>Bacilli</taxon>
        <taxon>Lactobacillales</taxon>
        <taxon>Streptococcaceae</taxon>
        <taxon>Streptococcus</taxon>
    </lineage>
</organism>
<evidence type="ECO:0000313" key="6">
    <source>
        <dbReference type="Proteomes" id="UP000281771"/>
    </source>
</evidence>
<dbReference type="AlphaFoldDB" id="A0A3P1VCF7"/>
<dbReference type="InterPro" id="IPR051782">
    <property type="entry name" value="ABC_Transporter_VariousFunc"/>
</dbReference>
<sequence>MEVKNLSYTHNQKKFFSNISFNTADHPLIVIEGKNGTGKSTLLKVLLGIRKIQSGQVISDESIGYVPDSSETYFVGMSPQVLFHFLKRQFAISEAVFEKRLSDLIKRFNFSESLMSKTIQNLSLGEKKKVMLISAFLIEPKLYVMDEPFSGLDENSLKELSILITDSLKQGKVFIIVTHGYDELLPSQKQMIYL</sequence>
<evidence type="ECO:0000256" key="1">
    <source>
        <dbReference type="ARBA" id="ARBA00022448"/>
    </source>
</evidence>
<dbReference type="InterPro" id="IPR017871">
    <property type="entry name" value="ABC_transporter-like_CS"/>
</dbReference>
<dbReference type="Gene3D" id="3.40.50.300">
    <property type="entry name" value="P-loop containing nucleotide triphosphate hydrolases"/>
    <property type="match status" value="1"/>
</dbReference>
<dbReference type="GO" id="GO:0016887">
    <property type="term" value="F:ATP hydrolysis activity"/>
    <property type="evidence" value="ECO:0007669"/>
    <property type="project" value="InterPro"/>
</dbReference>
<dbReference type="Pfam" id="PF00005">
    <property type="entry name" value="ABC_tran"/>
    <property type="match status" value="1"/>
</dbReference>
<name>A0A3P1VCF7_9STRE</name>
<gene>
    <name evidence="5" type="ORF">EII38_03670</name>
</gene>
<reference evidence="5 6" key="1">
    <citation type="submission" date="2018-11" db="EMBL/GenBank/DDBJ databases">
        <title>Genomes From Bacteria Associated with the Canine Oral Cavity: a Test Case for Automated Genome-Based Taxonomic Assignment.</title>
        <authorList>
            <person name="Coil D.A."/>
            <person name="Jospin G."/>
            <person name="Darling A.E."/>
            <person name="Wallis C."/>
            <person name="Davis I.J."/>
            <person name="Harris S."/>
            <person name="Eisen J.A."/>
            <person name="Holcombe L.J."/>
            <person name="O'Flynn C."/>
        </authorList>
    </citation>
    <scope>NUCLEOTIDE SEQUENCE [LARGE SCALE GENOMIC DNA]</scope>
    <source>
        <strain evidence="5 6">OH4621_COT-116</strain>
    </source>
</reference>
<evidence type="ECO:0000259" key="4">
    <source>
        <dbReference type="PROSITE" id="PS50893"/>
    </source>
</evidence>
<keyword evidence="1" id="KW-0813">Transport</keyword>
<dbReference type="EMBL" id="RQZA01000002">
    <property type="protein sequence ID" value="RRD31859.1"/>
    <property type="molecule type" value="Genomic_DNA"/>
</dbReference>
<evidence type="ECO:0000313" key="5">
    <source>
        <dbReference type="EMBL" id="RRD31859.1"/>
    </source>
</evidence>
<proteinExistence type="predicted"/>
<feature type="domain" description="ABC transporter" evidence="4">
    <location>
        <begin position="1"/>
        <end position="194"/>
    </location>
</feature>
<keyword evidence="2" id="KW-0547">Nucleotide-binding</keyword>
<dbReference type="PANTHER" id="PTHR42939">
    <property type="entry name" value="ABC TRANSPORTER ATP-BINDING PROTEIN ALBC-RELATED"/>
    <property type="match status" value="1"/>
</dbReference>
<dbReference type="GO" id="GO:0005524">
    <property type="term" value="F:ATP binding"/>
    <property type="evidence" value="ECO:0007669"/>
    <property type="project" value="UniProtKB-KW"/>
</dbReference>
<accession>A0A3P1VCF7</accession>
<keyword evidence="3 5" id="KW-0067">ATP-binding</keyword>
<dbReference type="PROSITE" id="PS50893">
    <property type="entry name" value="ABC_TRANSPORTER_2"/>
    <property type="match status" value="1"/>
</dbReference>
<dbReference type="SUPFAM" id="SSF52540">
    <property type="entry name" value="P-loop containing nucleoside triphosphate hydrolases"/>
    <property type="match status" value="1"/>
</dbReference>
<comment type="caution">
    <text evidence="5">The sequence shown here is derived from an EMBL/GenBank/DDBJ whole genome shotgun (WGS) entry which is preliminary data.</text>
</comment>